<dbReference type="EC" id="4.1.3.34" evidence="7"/>
<evidence type="ECO:0000259" key="6">
    <source>
        <dbReference type="Pfam" id="PF03328"/>
    </source>
</evidence>
<dbReference type="InterPro" id="IPR015813">
    <property type="entry name" value="Pyrv/PenolPyrv_kinase-like_dom"/>
</dbReference>
<reference evidence="7 8" key="1">
    <citation type="submission" date="2020-08" db="EMBL/GenBank/DDBJ databases">
        <title>Sequencing the genomes of 1000 actinobacteria strains.</title>
        <authorList>
            <person name="Klenk H.-P."/>
        </authorList>
    </citation>
    <scope>NUCLEOTIDE SEQUENCE [LARGE SCALE GENOMIC DNA]</scope>
    <source>
        <strain evidence="7 8">DSM 22826</strain>
    </source>
</reference>
<dbReference type="GO" id="GO:0008816">
    <property type="term" value="F:citryl-CoA lyase activity"/>
    <property type="evidence" value="ECO:0007669"/>
    <property type="project" value="UniProtKB-EC"/>
</dbReference>
<evidence type="ECO:0000256" key="3">
    <source>
        <dbReference type="ARBA" id="ARBA00022842"/>
    </source>
</evidence>
<feature type="domain" description="HpcH/HpaI aldolase/citrate lyase" evidence="6">
    <location>
        <begin position="11"/>
        <end position="212"/>
    </location>
</feature>
<evidence type="ECO:0000313" key="7">
    <source>
        <dbReference type="EMBL" id="MBB2994827.1"/>
    </source>
</evidence>
<feature type="binding site" evidence="5">
    <location>
        <position position="113"/>
    </location>
    <ligand>
        <name>Mg(2+)</name>
        <dbReference type="ChEBI" id="CHEBI:18420"/>
    </ligand>
</feature>
<dbReference type="Gene3D" id="3.20.20.60">
    <property type="entry name" value="Phosphoenolpyruvate-binding domains"/>
    <property type="match status" value="1"/>
</dbReference>
<dbReference type="RefSeq" id="WP_183510158.1">
    <property type="nucleotide sequence ID" value="NZ_BAABGK010000013.1"/>
</dbReference>
<evidence type="ECO:0000256" key="2">
    <source>
        <dbReference type="ARBA" id="ARBA00022723"/>
    </source>
</evidence>
<name>A0A839QGK3_9MICC</name>
<dbReference type="GO" id="GO:0000287">
    <property type="term" value="F:magnesium ion binding"/>
    <property type="evidence" value="ECO:0007669"/>
    <property type="project" value="TreeGrafter"/>
</dbReference>
<feature type="binding site" evidence="4">
    <location>
        <position position="65"/>
    </location>
    <ligand>
        <name>substrate</name>
    </ligand>
</feature>
<feature type="binding site" evidence="5">
    <location>
        <position position="139"/>
    </location>
    <ligand>
        <name>Mg(2+)</name>
        <dbReference type="ChEBI" id="CHEBI:18420"/>
    </ligand>
</feature>
<feature type="binding site" evidence="4">
    <location>
        <position position="113"/>
    </location>
    <ligand>
        <name>substrate</name>
    </ligand>
</feature>
<evidence type="ECO:0000256" key="1">
    <source>
        <dbReference type="ARBA" id="ARBA00001946"/>
    </source>
</evidence>
<accession>A0A839QGK3</accession>
<keyword evidence="3 5" id="KW-0460">Magnesium</keyword>
<proteinExistence type="predicted"/>
<comment type="caution">
    <text evidence="7">The sequence shown here is derived from an EMBL/GenBank/DDBJ whole genome shotgun (WGS) entry which is preliminary data.</text>
</comment>
<dbReference type="InterPro" id="IPR005000">
    <property type="entry name" value="Aldolase/citrate-lyase_domain"/>
</dbReference>
<dbReference type="PANTHER" id="PTHR32308">
    <property type="entry name" value="LYASE BETA SUBUNIT, PUTATIVE (AFU_ORTHOLOGUE AFUA_4G13030)-RELATED"/>
    <property type="match status" value="1"/>
</dbReference>
<gene>
    <name evidence="7" type="ORF">E9229_001018</name>
</gene>
<dbReference type="InterPro" id="IPR011206">
    <property type="entry name" value="Citrate_lyase_beta/mcl1/mcl2"/>
</dbReference>
<keyword evidence="8" id="KW-1185">Reference proteome</keyword>
<dbReference type="PIRSF" id="PIRSF015582">
    <property type="entry name" value="Cit_lyase_B"/>
    <property type="match status" value="1"/>
</dbReference>
<comment type="cofactor">
    <cofactor evidence="1">
        <name>Mg(2+)</name>
        <dbReference type="ChEBI" id="CHEBI:18420"/>
    </cofactor>
</comment>
<keyword evidence="7" id="KW-0456">Lyase</keyword>
<dbReference type="EMBL" id="JACHVS010000001">
    <property type="protein sequence ID" value="MBB2994827.1"/>
    <property type="molecule type" value="Genomic_DNA"/>
</dbReference>
<keyword evidence="2 5" id="KW-0479">Metal-binding</keyword>
<dbReference type="PANTHER" id="PTHR32308:SF10">
    <property type="entry name" value="CITRATE LYASE SUBUNIT BETA"/>
    <property type="match status" value="1"/>
</dbReference>
<evidence type="ECO:0000313" key="8">
    <source>
        <dbReference type="Proteomes" id="UP000523000"/>
    </source>
</evidence>
<dbReference type="Proteomes" id="UP000523000">
    <property type="component" value="Unassembled WGS sequence"/>
</dbReference>
<protein>
    <submittedName>
        <fullName evidence="7">Citrate lyase subunit beta/citryl-CoA lyase</fullName>
        <ecNumber evidence="7">4.1.3.34</ecNumber>
    </submittedName>
</protein>
<dbReference type="Pfam" id="PF03328">
    <property type="entry name" value="HpcH_HpaI"/>
    <property type="match status" value="1"/>
</dbReference>
<dbReference type="SUPFAM" id="SSF51621">
    <property type="entry name" value="Phosphoenolpyruvate/pyruvate domain"/>
    <property type="match status" value="1"/>
</dbReference>
<sequence>MRGPLERGPALLFCPANRPDRYAKALERGDAVILDLEDALTPADRATARQQVLEHPLDPGRTIVRVNPAGTADFAQDLQMLSHTRYTTVMLAKTETTSDLDALAGFKVLALCETALGVLNAPRIAAHHSTVALMWGAEDLIASLGGSSSRNASGTYRDVALHSRSRVLLAAGAHGKLAIDSVFLDIADHPGLLHESRDAVACGFGAKAAIHPGQVPFIREGFAPSAAELELASSVLAAAHGRGVFEFGGRMIDEPLLRHARSVLARSGATPPVPAAPPPTAE</sequence>
<dbReference type="AlphaFoldDB" id="A0A839QGK3"/>
<evidence type="ECO:0000256" key="4">
    <source>
        <dbReference type="PIRSR" id="PIRSR015582-1"/>
    </source>
</evidence>
<evidence type="ECO:0000256" key="5">
    <source>
        <dbReference type="PIRSR" id="PIRSR015582-2"/>
    </source>
</evidence>
<dbReference type="InterPro" id="IPR040442">
    <property type="entry name" value="Pyrv_kinase-like_dom_sf"/>
</dbReference>
<organism evidence="7 8">
    <name type="scientific">Paeniglutamicibacter cryotolerans</name>
    <dbReference type="NCBI Taxonomy" id="670079"/>
    <lineage>
        <taxon>Bacteria</taxon>
        <taxon>Bacillati</taxon>
        <taxon>Actinomycetota</taxon>
        <taxon>Actinomycetes</taxon>
        <taxon>Micrococcales</taxon>
        <taxon>Micrococcaceae</taxon>
        <taxon>Paeniglutamicibacter</taxon>
    </lineage>
</organism>
<dbReference type="GO" id="GO:0006107">
    <property type="term" value="P:oxaloacetate metabolic process"/>
    <property type="evidence" value="ECO:0007669"/>
    <property type="project" value="TreeGrafter"/>
</dbReference>